<accession>A0A9Q0HC34</accession>
<reference evidence="1" key="1">
    <citation type="journal article" date="2023" name="Plant J.">
        <title>The genome of the king protea, Protea cynaroides.</title>
        <authorList>
            <person name="Chang J."/>
            <person name="Duong T.A."/>
            <person name="Schoeman C."/>
            <person name="Ma X."/>
            <person name="Roodt D."/>
            <person name="Barker N."/>
            <person name="Li Z."/>
            <person name="Van de Peer Y."/>
            <person name="Mizrachi E."/>
        </authorList>
    </citation>
    <scope>NUCLEOTIDE SEQUENCE</scope>
    <source>
        <tissue evidence="1">Young leaves</tissue>
    </source>
</reference>
<dbReference type="AlphaFoldDB" id="A0A9Q0HC34"/>
<keyword evidence="2" id="KW-1185">Reference proteome</keyword>
<gene>
    <name evidence="1" type="ORF">NE237_023014</name>
</gene>
<sequence length="156" mass="17093">MEERLRWLDVSVVSDGLSFDRNDDVFPAVGLFFGSGDYEQDVFLALGEVCNNDGLEFSGWVEVGEGVFGEYVVNENNGVDGGFGGGIGGTSETACRRLKRRRPTKEKFEERALGARRAMVDRDVAAGDEISLAMVREAETAIASGDKKRDRVCWAD</sequence>
<comment type="caution">
    <text evidence="1">The sequence shown here is derived from an EMBL/GenBank/DDBJ whole genome shotgun (WGS) entry which is preliminary data.</text>
</comment>
<proteinExistence type="predicted"/>
<dbReference type="Proteomes" id="UP001141806">
    <property type="component" value="Unassembled WGS sequence"/>
</dbReference>
<organism evidence="1 2">
    <name type="scientific">Protea cynaroides</name>
    <dbReference type="NCBI Taxonomy" id="273540"/>
    <lineage>
        <taxon>Eukaryota</taxon>
        <taxon>Viridiplantae</taxon>
        <taxon>Streptophyta</taxon>
        <taxon>Embryophyta</taxon>
        <taxon>Tracheophyta</taxon>
        <taxon>Spermatophyta</taxon>
        <taxon>Magnoliopsida</taxon>
        <taxon>Proteales</taxon>
        <taxon>Proteaceae</taxon>
        <taxon>Protea</taxon>
    </lineage>
</organism>
<name>A0A9Q0HC34_9MAGN</name>
<evidence type="ECO:0000313" key="1">
    <source>
        <dbReference type="EMBL" id="KAJ4963075.1"/>
    </source>
</evidence>
<evidence type="ECO:0000313" key="2">
    <source>
        <dbReference type="Proteomes" id="UP001141806"/>
    </source>
</evidence>
<dbReference type="EMBL" id="JAMYWD010000008">
    <property type="protein sequence ID" value="KAJ4963075.1"/>
    <property type="molecule type" value="Genomic_DNA"/>
</dbReference>
<protein>
    <submittedName>
        <fullName evidence="1">Uncharacterized protein</fullName>
    </submittedName>
</protein>